<evidence type="ECO:0000313" key="1">
    <source>
        <dbReference type="EMBL" id="MCP2362349.1"/>
    </source>
</evidence>
<reference evidence="1" key="1">
    <citation type="submission" date="2022-06" db="EMBL/GenBank/DDBJ databases">
        <title>Sequencing the genomes of 1000 actinobacteria strains.</title>
        <authorList>
            <person name="Klenk H.-P."/>
        </authorList>
    </citation>
    <scope>NUCLEOTIDE SEQUENCE</scope>
    <source>
        <strain evidence="1">DSM 46694</strain>
    </source>
</reference>
<accession>A0A9X2K7E3</accession>
<gene>
    <name evidence="1" type="ORF">HD597_009369</name>
</gene>
<dbReference type="Proteomes" id="UP001139648">
    <property type="component" value="Unassembled WGS sequence"/>
</dbReference>
<protein>
    <submittedName>
        <fullName evidence="1">Uncharacterized protein</fullName>
    </submittedName>
</protein>
<proteinExistence type="predicted"/>
<sequence>MSEEREMATGRCFVCKREFTYDPREVITFLIDPQTGIPPGFSVLGTMRPAGPEAVARSTDEPLCPDCQGRAEQYRDAMNAPPPRWESWPPAGN</sequence>
<organism evidence="1 2">
    <name type="scientific">Nonomuraea thailandensis</name>
    <dbReference type="NCBI Taxonomy" id="1188745"/>
    <lineage>
        <taxon>Bacteria</taxon>
        <taxon>Bacillati</taxon>
        <taxon>Actinomycetota</taxon>
        <taxon>Actinomycetes</taxon>
        <taxon>Streptosporangiales</taxon>
        <taxon>Streptosporangiaceae</taxon>
        <taxon>Nonomuraea</taxon>
    </lineage>
</organism>
<comment type="caution">
    <text evidence="1">The sequence shown here is derived from an EMBL/GenBank/DDBJ whole genome shotgun (WGS) entry which is preliminary data.</text>
</comment>
<dbReference type="EMBL" id="JAMZEB010000002">
    <property type="protein sequence ID" value="MCP2362349.1"/>
    <property type="molecule type" value="Genomic_DNA"/>
</dbReference>
<keyword evidence="2" id="KW-1185">Reference proteome</keyword>
<name>A0A9X2K7E3_9ACTN</name>
<dbReference type="RefSeq" id="WP_253753003.1">
    <property type="nucleotide sequence ID" value="NZ_BAABKA010000069.1"/>
</dbReference>
<evidence type="ECO:0000313" key="2">
    <source>
        <dbReference type="Proteomes" id="UP001139648"/>
    </source>
</evidence>
<dbReference type="AlphaFoldDB" id="A0A9X2K7E3"/>